<protein>
    <submittedName>
        <fullName evidence="1">Uncharacterized protein</fullName>
    </submittedName>
</protein>
<accession>A0AAV2NZA1</accession>
<keyword evidence="2" id="KW-1185">Reference proteome</keyword>
<reference evidence="1" key="1">
    <citation type="submission" date="2024-04" db="EMBL/GenBank/DDBJ databases">
        <authorList>
            <consortium name="Molecular Ecology Group"/>
        </authorList>
    </citation>
    <scope>NUCLEOTIDE SEQUENCE</scope>
</reference>
<evidence type="ECO:0000313" key="2">
    <source>
        <dbReference type="Proteomes" id="UP001497644"/>
    </source>
</evidence>
<dbReference type="EMBL" id="OZ034829">
    <property type="protein sequence ID" value="CAL1685607.1"/>
    <property type="molecule type" value="Genomic_DNA"/>
</dbReference>
<proteinExistence type="predicted"/>
<dbReference type="AlphaFoldDB" id="A0AAV2NZA1"/>
<organism evidence="1 2">
    <name type="scientific">Lasius platythorax</name>
    <dbReference type="NCBI Taxonomy" id="488582"/>
    <lineage>
        <taxon>Eukaryota</taxon>
        <taxon>Metazoa</taxon>
        <taxon>Ecdysozoa</taxon>
        <taxon>Arthropoda</taxon>
        <taxon>Hexapoda</taxon>
        <taxon>Insecta</taxon>
        <taxon>Pterygota</taxon>
        <taxon>Neoptera</taxon>
        <taxon>Endopterygota</taxon>
        <taxon>Hymenoptera</taxon>
        <taxon>Apocrita</taxon>
        <taxon>Aculeata</taxon>
        <taxon>Formicoidea</taxon>
        <taxon>Formicidae</taxon>
        <taxon>Formicinae</taxon>
        <taxon>Lasius</taxon>
        <taxon>Lasius</taxon>
    </lineage>
</organism>
<name>A0AAV2NZA1_9HYME</name>
<evidence type="ECO:0000313" key="1">
    <source>
        <dbReference type="EMBL" id="CAL1685607.1"/>
    </source>
</evidence>
<gene>
    <name evidence="1" type="ORF">LPLAT_LOCUS11058</name>
</gene>
<dbReference type="Proteomes" id="UP001497644">
    <property type="component" value="Chromosome 6"/>
</dbReference>
<sequence>MRHGRKVGVRQREIAPQPDYNKVEIYKRERNINGDYIELWLTLYTVDPDGRNVVIDIPGKKKPLSGWPGRHYRLLYTQTASLIPKTTDD</sequence>